<gene>
    <name evidence="3" type="ORF">CSUB01_10623</name>
</gene>
<evidence type="ECO:0000256" key="1">
    <source>
        <dbReference type="SAM" id="MobiDB-lite"/>
    </source>
</evidence>
<sequence length="304" mass="32727">MSAQNGLRVRVGDPSDTDDGNTPRADGVQPKRTVVDWLRDDVNIRYTDIPVLACCLVSGLCDSVAVNAAGVFVSMQTGRHANSAQGNTIFMALGASRLPAGEPLLWLKSLSSIAAFWLGCFFFSKSRHIHPTRRSTLVLSFLLQASLVFLAAAFAQTRLVAGFGATSVPGSDSNHEFKTSEDPLVMVPLALLAFQFGGQIVTSRMLGYNEVPTNVLTSVYCDLLSDPKLFAPLKENPKRNRRFLAVVLLILGAITGGWLQRSRAGMPGALWISGAVKFIIAVAWMAWAGNDSAESKLEKGVTKV</sequence>
<dbReference type="OrthoDB" id="5288586at2759"/>
<keyword evidence="4" id="KW-1185">Reference proteome</keyword>
<evidence type="ECO:0008006" key="5">
    <source>
        <dbReference type="Google" id="ProtNLM"/>
    </source>
</evidence>
<keyword evidence="2" id="KW-0812">Transmembrane</keyword>
<dbReference type="OMA" id="FQSAGGM"/>
<dbReference type="Proteomes" id="UP000027238">
    <property type="component" value="Unassembled WGS sequence"/>
</dbReference>
<comment type="caution">
    <text evidence="3">The sequence shown here is derived from an EMBL/GenBank/DDBJ whole genome shotgun (WGS) entry which is preliminary data.</text>
</comment>
<evidence type="ECO:0000313" key="3">
    <source>
        <dbReference type="EMBL" id="KDN60276.1"/>
    </source>
</evidence>
<feature type="transmembrane region" description="Helical" evidence="2">
    <location>
        <begin position="136"/>
        <end position="155"/>
    </location>
</feature>
<dbReference type="EMBL" id="JMSE01001533">
    <property type="protein sequence ID" value="KDN60276.1"/>
    <property type="molecule type" value="Genomic_DNA"/>
</dbReference>
<feature type="transmembrane region" description="Helical" evidence="2">
    <location>
        <begin position="266"/>
        <end position="287"/>
    </location>
</feature>
<feature type="transmembrane region" description="Helical" evidence="2">
    <location>
        <begin position="184"/>
        <end position="202"/>
    </location>
</feature>
<dbReference type="HOGENOM" id="CLU_061825_0_0_1"/>
<dbReference type="STRING" id="1173701.A0A066X3G2"/>
<proteinExistence type="predicted"/>
<feature type="region of interest" description="Disordered" evidence="1">
    <location>
        <begin position="1"/>
        <end position="28"/>
    </location>
</feature>
<dbReference type="InterPro" id="IPR010699">
    <property type="entry name" value="DUF1275"/>
</dbReference>
<organism evidence="3 4">
    <name type="scientific">Colletotrichum sublineola</name>
    <name type="common">Sorghum anthracnose fungus</name>
    <dbReference type="NCBI Taxonomy" id="1173701"/>
    <lineage>
        <taxon>Eukaryota</taxon>
        <taxon>Fungi</taxon>
        <taxon>Dikarya</taxon>
        <taxon>Ascomycota</taxon>
        <taxon>Pezizomycotina</taxon>
        <taxon>Sordariomycetes</taxon>
        <taxon>Hypocreomycetidae</taxon>
        <taxon>Glomerellales</taxon>
        <taxon>Glomerellaceae</taxon>
        <taxon>Colletotrichum</taxon>
        <taxon>Colletotrichum graminicola species complex</taxon>
    </lineage>
</organism>
<protein>
    <recommendedName>
        <fullName evidence="5">DUF1275 domain-containing protein</fullName>
    </recommendedName>
</protein>
<dbReference type="eggNOG" id="ENOG502S0ZW">
    <property type="taxonomic scope" value="Eukaryota"/>
</dbReference>
<dbReference type="PANTHER" id="PTHR37488:SF8">
    <property type="entry name" value="DUF1275 DOMAIN PROTEIN (AFU_ORTHOLOGUE AFUA_5G13060)"/>
    <property type="match status" value="1"/>
</dbReference>
<dbReference type="PANTHER" id="PTHR37488">
    <property type="entry name" value="DUF1275 DOMAIN-CONTAINING PROTEIN"/>
    <property type="match status" value="1"/>
</dbReference>
<feature type="transmembrane region" description="Helical" evidence="2">
    <location>
        <begin position="243"/>
        <end position="260"/>
    </location>
</feature>
<reference evidence="4" key="1">
    <citation type="journal article" date="2014" name="Genome Announc.">
        <title>Draft genome sequence of Colletotrichum sublineola, a destructive pathogen of cultivated sorghum.</title>
        <authorList>
            <person name="Baroncelli R."/>
            <person name="Sanz-Martin J.M."/>
            <person name="Rech G.E."/>
            <person name="Sukno S.A."/>
            <person name="Thon M.R."/>
        </authorList>
    </citation>
    <scope>NUCLEOTIDE SEQUENCE [LARGE SCALE GENOMIC DNA]</scope>
    <source>
        <strain evidence="4">TX430BB</strain>
    </source>
</reference>
<evidence type="ECO:0000313" key="4">
    <source>
        <dbReference type="Proteomes" id="UP000027238"/>
    </source>
</evidence>
<dbReference type="Pfam" id="PF06912">
    <property type="entry name" value="DUF1275"/>
    <property type="match status" value="1"/>
</dbReference>
<keyword evidence="2" id="KW-1133">Transmembrane helix</keyword>
<accession>A0A066X3G2</accession>
<evidence type="ECO:0000256" key="2">
    <source>
        <dbReference type="SAM" id="Phobius"/>
    </source>
</evidence>
<name>A0A066X3G2_COLSU</name>
<feature type="transmembrane region" description="Helical" evidence="2">
    <location>
        <begin position="105"/>
        <end position="124"/>
    </location>
</feature>
<dbReference type="AlphaFoldDB" id="A0A066X3G2"/>
<keyword evidence="2" id="KW-0472">Membrane</keyword>